<evidence type="ECO:0000256" key="5">
    <source>
        <dbReference type="SAM" id="Phobius"/>
    </source>
</evidence>
<sequence length="368" mass="39604">MASTLSRAEEFNAEVAEIIQRNYLDEVVDCTVYAELAKAERNPKIRDILSRLSEIERKHIDVWSRLAEQRGLTLRPAGVRQKCKAKAYRLLRSFMGLRITVRLLESDEQQAIVKYAKLLERSDLTSEEKALLDDVLKDEIAHEYTLMSQEFRVESVRDVIYGVSDGLIEVLAVVSGFSGAFTSPLIVAVAGMIVGLSGALSMAVGAYLSTTSDVEIAKSEMERAKLQASLSEDTLIARLSRMLTSKGLDTAAATKIAGELKGIAHNLVASEPEGEPKKSALHTAISYIGGAAIPVLAYLVGVSGLTAVISSYAISALATFVIGSIIGALSDVNPWRKGLQMMTLAIGAALATHGAGILVSRFLHINLA</sequence>
<evidence type="ECO:0000256" key="4">
    <source>
        <dbReference type="ARBA" id="ARBA00023136"/>
    </source>
</evidence>
<feature type="transmembrane region" description="Helical" evidence="5">
    <location>
        <begin position="341"/>
        <end position="363"/>
    </location>
</feature>
<dbReference type="GO" id="GO:0016491">
    <property type="term" value="F:oxidoreductase activity"/>
    <property type="evidence" value="ECO:0007669"/>
    <property type="project" value="InterPro"/>
</dbReference>
<evidence type="ECO:0000259" key="6">
    <source>
        <dbReference type="Pfam" id="PF02915"/>
    </source>
</evidence>
<evidence type="ECO:0000313" key="7">
    <source>
        <dbReference type="EMBL" id="PSN92476.1"/>
    </source>
</evidence>
<dbReference type="GO" id="GO:0046872">
    <property type="term" value="F:metal ion binding"/>
    <property type="evidence" value="ECO:0007669"/>
    <property type="project" value="InterPro"/>
</dbReference>
<feature type="transmembrane region" description="Helical" evidence="5">
    <location>
        <begin position="284"/>
        <end position="303"/>
    </location>
</feature>
<evidence type="ECO:0000256" key="3">
    <source>
        <dbReference type="ARBA" id="ARBA00022989"/>
    </source>
</evidence>
<feature type="transmembrane region" description="Helical" evidence="5">
    <location>
        <begin position="159"/>
        <end position="179"/>
    </location>
</feature>
<proteinExistence type="predicted"/>
<keyword evidence="3 5" id="KW-1133">Transmembrane helix</keyword>
<dbReference type="Gene3D" id="1.20.1260.10">
    <property type="match status" value="1"/>
</dbReference>
<dbReference type="SUPFAM" id="SSF47240">
    <property type="entry name" value="Ferritin-like"/>
    <property type="match status" value="1"/>
</dbReference>
<gene>
    <name evidence="7" type="ORF">B9Q03_00815</name>
</gene>
<evidence type="ECO:0000256" key="2">
    <source>
        <dbReference type="ARBA" id="ARBA00022692"/>
    </source>
</evidence>
<comment type="subcellular location">
    <subcellularLocation>
        <location evidence="1">Endomembrane system</location>
        <topology evidence="1">Multi-pass membrane protein</topology>
    </subcellularLocation>
</comment>
<dbReference type="InterPro" id="IPR009078">
    <property type="entry name" value="Ferritin-like_SF"/>
</dbReference>
<name>A0A2R6B1K5_9ARCH</name>
<dbReference type="GO" id="GO:0012505">
    <property type="term" value="C:endomembrane system"/>
    <property type="evidence" value="ECO:0007669"/>
    <property type="project" value="UniProtKB-SubCell"/>
</dbReference>
<organism evidence="7 8">
    <name type="scientific">Candidatus Marsarchaeota G2 archaeon OSP_D</name>
    <dbReference type="NCBI Taxonomy" id="1978157"/>
    <lineage>
        <taxon>Archaea</taxon>
        <taxon>Candidatus Marsarchaeota</taxon>
        <taxon>Candidatus Marsarchaeota group 2</taxon>
    </lineage>
</organism>
<dbReference type="Proteomes" id="UP000240322">
    <property type="component" value="Unassembled WGS sequence"/>
</dbReference>
<evidence type="ECO:0000313" key="8">
    <source>
        <dbReference type="Proteomes" id="UP000240322"/>
    </source>
</evidence>
<dbReference type="PANTHER" id="PTHR31851">
    <property type="entry name" value="FE(2+)/MN(2+) TRANSPORTER PCL1"/>
    <property type="match status" value="1"/>
</dbReference>
<protein>
    <recommendedName>
        <fullName evidence="6">Rubrerythrin diiron-binding domain-containing protein</fullName>
    </recommendedName>
</protein>
<dbReference type="EMBL" id="NEXE01000003">
    <property type="protein sequence ID" value="PSN92476.1"/>
    <property type="molecule type" value="Genomic_DNA"/>
</dbReference>
<keyword evidence="2 5" id="KW-0812">Transmembrane</keyword>
<feature type="transmembrane region" description="Helical" evidence="5">
    <location>
        <begin position="185"/>
        <end position="208"/>
    </location>
</feature>
<dbReference type="GO" id="GO:0005384">
    <property type="term" value="F:manganese ion transmembrane transporter activity"/>
    <property type="evidence" value="ECO:0007669"/>
    <property type="project" value="InterPro"/>
</dbReference>
<dbReference type="InterPro" id="IPR008217">
    <property type="entry name" value="Ccc1_fam"/>
</dbReference>
<dbReference type="InterPro" id="IPR003251">
    <property type="entry name" value="Rr_diiron-bd_dom"/>
</dbReference>
<dbReference type="Pfam" id="PF02915">
    <property type="entry name" value="Rubrerythrin"/>
    <property type="match status" value="1"/>
</dbReference>
<reference evidence="7 8" key="1">
    <citation type="submission" date="2017-04" db="EMBL/GenBank/DDBJ databases">
        <title>Novel microbial lineages endemic to geothermal iron-oxide mats fill important gaps in the evolutionary history of Archaea.</title>
        <authorList>
            <person name="Jay Z.J."/>
            <person name="Beam J.P."/>
            <person name="Dlakic M."/>
            <person name="Rusch D.B."/>
            <person name="Kozubal M.A."/>
            <person name="Inskeep W.P."/>
        </authorList>
    </citation>
    <scope>NUCLEOTIDE SEQUENCE [LARGE SCALE GENOMIC DNA]</scope>
    <source>
        <strain evidence="7">OSP_D</strain>
    </source>
</reference>
<dbReference type="InterPro" id="IPR012347">
    <property type="entry name" value="Ferritin-like"/>
</dbReference>
<feature type="domain" description="Rubrerythrin diiron-binding" evidence="6">
    <location>
        <begin position="17"/>
        <end position="147"/>
    </location>
</feature>
<dbReference type="GO" id="GO:0030026">
    <property type="term" value="P:intracellular manganese ion homeostasis"/>
    <property type="evidence" value="ECO:0007669"/>
    <property type="project" value="InterPro"/>
</dbReference>
<evidence type="ECO:0000256" key="1">
    <source>
        <dbReference type="ARBA" id="ARBA00004127"/>
    </source>
</evidence>
<feature type="transmembrane region" description="Helical" evidence="5">
    <location>
        <begin position="309"/>
        <end position="329"/>
    </location>
</feature>
<comment type="caution">
    <text evidence="7">The sequence shown here is derived from an EMBL/GenBank/DDBJ whole genome shotgun (WGS) entry which is preliminary data.</text>
</comment>
<dbReference type="AlphaFoldDB" id="A0A2R6B1K5"/>
<dbReference type="Pfam" id="PF01988">
    <property type="entry name" value="VIT1"/>
    <property type="match status" value="1"/>
</dbReference>
<accession>A0A2R6B1K5</accession>
<keyword evidence="4 5" id="KW-0472">Membrane</keyword>